<keyword evidence="6 9" id="KW-0645">Protease</keyword>
<dbReference type="Gene3D" id="3.40.50.1820">
    <property type="entry name" value="alpha/beta hydrolase"/>
    <property type="match status" value="1"/>
</dbReference>
<keyword evidence="13" id="KW-1185">Reference proteome</keyword>
<feature type="domain" description="Xaa-Pro dipeptidyl-peptidase C-terminal" evidence="10">
    <location>
        <begin position="545"/>
        <end position="807"/>
    </location>
</feature>
<dbReference type="STRING" id="1423815.FC27_GL000551"/>
<evidence type="ECO:0000259" key="10">
    <source>
        <dbReference type="SMART" id="SM00939"/>
    </source>
</evidence>
<evidence type="ECO:0000256" key="9">
    <source>
        <dbReference type="HAMAP-Rule" id="MF_00698"/>
    </source>
</evidence>
<evidence type="ECO:0000256" key="6">
    <source>
        <dbReference type="ARBA" id="ARBA00022670"/>
    </source>
</evidence>
<gene>
    <name evidence="9" type="primary">pepX</name>
    <name evidence="12" type="ORF">FC27_GL000551</name>
</gene>
<feature type="active site" description="Charge relay system" evidence="9">
    <location>
        <position position="529"/>
    </location>
</feature>
<dbReference type="eggNOG" id="COG2936">
    <property type="taxonomic scope" value="Bacteria"/>
</dbReference>
<evidence type="ECO:0000256" key="2">
    <source>
        <dbReference type="ARBA" id="ARBA00003997"/>
    </source>
</evidence>
<dbReference type="PRINTS" id="PR00923">
    <property type="entry name" value="LACTOPTASE"/>
</dbReference>
<dbReference type="SUPFAM" id="SSF53474">
    <property type="entry name" value="alpha/beta-Hydrolases"/>
    <property type="match status" value="1"/>
</dbReference>
<dbReference type="Pfam" id="PF02129">
    <property type="entry name" value="Peptidase_S15"/>
    <property type="match status" value="1"/>
</dbReference>
<evidence type="ECO:0000313" key="13">
    <source>
        <dbReference type="Proteomes" id="UP000051647"/>
    </source>
</evidence>
<dbReference type="GO" id="GO:0008239">
    <property type="term" value="F:dipeptidyl-peptidase activity"/>
    <property type="evidence" value="ECO:0007669"/>
    <property type="project" value="UniProtKB-UniRule"/>
</dbReference>
<evidence type="ECO:0000256" key="5">
    <source>
        <dbReference type="ARBA" id="ARBA00022438"/>
    </source>
</evidence>
<dbReference type="InterPro" id="IPR000383">
    <property type="entry name" value="Xaa-Pro-like_dom"/>
</dbReference>
<proteinExistence type="inferred from homology"/>
<dbReference type="OrthoDB" id="319764at2"/>
<dbReference type="EMBL" id="AZFA01000014">
    <property type="protein sequence ID" value="KRL66410.1"/>
    <property type="molecule type" value="Genomic_DNA"/>
</dbReference>
<sequence>MRNNQFAIKPTEFADQLKELTDIKFLDAGNQTTTEPIKLWKSFLQKSFLTAQTNATFQQKAAALMATEKMDLAQYLNERQVVSLQAFYNVALQLLDFQPDLDFELADPLTALKKIQLKIVDHQNEDLSTDELKSAWYWLLATHNKDGQTFIDQLAANGYFVSFYHDSNVKKPLLFNGKTLPVFDPHQLIREVVYVESPQDTDHDGKLDLLKAEILRPKESGKDFTVPVLYTASPYNQGTNDETGDKLMHDVNVPLTHKEPDEKTYQDIAYHEPVDKNLPKPRQVKKTTTKTEETFAREQSYTLNDYFLARGFAVVYAAGIGTKDSDGVRTTGDPEETISTIAIIEWLAGIRRAFTNKTDNIAITADWSNKSIAMTGRSYLGTLATAAATTGVEGLKTVISEAAISSWYDYYRDNGLVIAPGGFPGEDADVLAEETFSRRLQAGDFHKIKPTWDKKLAEITQDQDRQTGNYNQFWDARNYRKNLKNIKADLLLVHGLNDWNVKPRNVAKLWQGVGNDQVNKKIILHQGQHIYINAFRSIDFTDIANLWLTHELLGVDNGAQELLPNVIVQDNVKAETWNSYDNWVDPAAPTEKFYFSENLLSQDQLANPNTLTFSDKLPENIFQNYCKNIDKWQNDLVTEKSKTMSNHRLIFKSERLENDLLLDGMPQVNLRVTSDCNFGLLSFQLIDYGEQKRLRVSPSILKAKGLAETFDWREDDLREFQQNSRSSEYKMITKGHINLQNRTNSYSVDELIAGRFYELSVELQPTFYRLLAGHQLGLIIYATDFGMTIRGNQDVKYSLDTQQSSLIVPMHQV</sequence>
<dbReference type="EC" id="3.4.14.11" evidence="9"/>
<evidence type="ECO:0000256" key="3">
    <source>
        <dbReference type="ARBA" id="ARBA00010819"/>
    </source>
</evidence>
<comment type="similarity">
    <text evidence="3 9">Belongs to the peptidase S15 family.</text>
</comment>
<dbReference type="HAMAP" id="MF_00698">
    <property type="entry name" value="Aminopeptidase_S15"/>
    <property type="match status" value="1"/>
</dbReference>
<dbReference type="NCBIfam" id="NF003781">
    <property type="entry name" value="PRK05371.1-2"/>
    <property type="match status" value="1"/>
</dbReference>
<dbReference type="RefSeq" id="WP_010624870.1">
    <property type="nucleotide sequence ID" value="NZ_AZFA01000014.1"/>
</dbReference>
<dbReference type="Pfam" id="PF09168">
    <property type="entry name" value="PepX_N"/>
    <property type="match status" value="1"/>
</dbReference>
<dbReference type="Gene3D" id="1.10.246.70">
    <property type="match status" value="1"/>
</dbReference>
<keyword evidence="5 9" id="KW-0031">Aminopeptidase</keyword>
<evidence type="ECO:0000313" key="12">
    <source>
        <dbReference type="EMBL" id="KRL66410.1"/>
    </source>
</evidence>
<dbReference type="Gene3D" id="2.60.120.260">
    <property type="entry name" value="Galactose-binding domain-like"/>
    <property type="match status" value="1"/>
</dbReference>
<dbReference type="SMART" id="SM00940">
    <property type="entry name" value="PepX_N"/>
    <property type="match status" value="1"/>
</dbReference>
<dbReference type="InterPro" id="IPR029058">
    <property type="entry name" value="AB_hydrolase_fold"/>
</dbReference>
<feature type="active site" description="Charge relay system" evidence="9">
    <location>
        <position position="498"/>
    </location>
</feature>
<evidence type="ECO:0000256" key="1">
    <source>
        <dbReference type="ARBA" id="ARBA00000123"/>
    </source>
</evidence>
<organism evidence="12 13">
    <name type="scientific">Companilactobacillus versmoldensis DSM 14857 = KCTC 3814</name>
    <dbReference type="NCBI Taxonomy" id="1423815"/>
    <lineage>
        <taxon>Bacteria</taxon>
        <taxon>Bacillati</taxon>
        <taxon>Bacillota</taxon>
        <taxon>Bacilli</taxon>
        <taxon>Lactobacillales</taxon>
        <taxon>Lactobacillaceae</taxon>
        <taxon>Companilactobacillus</taxon>
    </lineage>
</organism>
<evidence type="ECO:0000256" key="4">
    <source>
        <dbReference type="ARBA" id="ARBA00011738"/>
    </source>
</evidence>
<reference evidence="12 13" key="1">
    <citation type="journal article" date="2015" name="Genome Announc.">
        <title>Expanding the biotechnology potential of lactobacilli through comparative genomics of 213 strains and associated genera.</title>
        <authorList>
            <person name="Sun Z."/>
            <person name="Harris H.M."/>
            <person name="McCann A."/>
            <person name="Guo C."/>
            <person name="Argimon S."/>
            <person name="Zhang W."/>
            <person name="Yang X."/>
            <person name="Jeffery I.B."/>
            <person name="Cooney J.C."/>
            <person name="Kagawa T.F."/>
            <person name="Liu W."/>
            <person name="Song Y."/>
            <person name="Salvetti E."/>
            <person name="Wrobel A."/>
            <person name="Rasinkangas P."/>
            <person name="Parkhill J."/>
            <person name="Rea M.C."/>
            <person name="O'Sullivan O."/>
            <person name="Ritari J."/>
            <person name="Douillard F.P."/>
            <person name="Paul Ross R."/>
            <person name="Yang R."/>
            <person name="Briner A.E."/>
            <person name="Felis G.E."/>
            <person name="de Vos W.M."/>
            <person name="Barrangou R."/>
            <person name="Klaenhammer T.R."/>
            <person name="Caufield P.W."/>
            <person name="Cui Y."/>
            <person name="Zhang H."/>
            <person name="O'Toole P.W."/>
        </authorList>
    </citation>
    <scope>NUCLEOTIDE SEQUENCE [LARGE SCALE GENOMIC DNA]</scope>
    <source>
        <strain evidence="12 13">DSM 14857</strain>
    </source>
</reference>
<name>A0A0R1SI68_9LACO</name>
<dbReference type="SUPFAM" id="SSF49785">
    <property type="entry name" value="Galactose-binding domain-like"/>
    <property type="match status" value="1"/>
</dbReference>
<comment type="subunit">
    <text evidence="4 9">Homodimer.</text>
</comment>
<feature type="domain" description="X-Prolyl dipeptidyl aminopeptidase PepX N-terminal" evidence="11">
    <location>
        <begin position="1"/>
        <end position="159"/>
    </location>
</feature>
<dbReference type="AlphaFoldDB" id="A0A0R1SI68"/>
<dbReference type="InterPro" id="IPR008252">
    <property type="entry name" value="Pept_S15_Xpro"/>
</dbReference>
<dbReference type="GO" id="GO:0004177">
    <property type="term" value="F:aminopeptidase activity"/>
    <property type="evidence" value="ECO:0007669"/>
    <property type="project" value="UniProtKB-KW"/>
</dbReference>
<evidence type="ECO:0000259" key="11">
    <source>
        <dbReference type="SMART" id="SM00940"/>
    </source>
</evidence>
<evidence type="ECO:0000256" key="8">
    <source>
        <dbReference type="ARBA" id="ARBA00022825"/>
    </source>
</evidence>
<dbReference type="InterPro" id="IPR036313">
    <property type="entry name" value="PepX_N_dom_sf"/>
</dbReference>
<comment type="function">
    <text evidence="2 9">Removes N-terminal dipeptides sequentially from polypeptides having unsubstituted N-termini provided that the penultimate residue is proline.</text>
</comment>
<dbReference type="GO" id="GO:0008236">
    <property type="term" value="F:serine-type peptidase activity"/>
    <property type="evidence" value="ECO:0007669"/>
    <property type="project" value="UniProtKB-KW"/>
</dbReference>
<dbReference type="SUPFAM" id="SSF81761">
    <property type="entry name" value="X-Prolyl dipeptidyl aminopeptidase PepX, N-terminal domain"/>
    <property type="match status" value="1"/>
</dbReference>
<feature type="active site" description="Charge relay system" evidence="9">
    <location>
        <position position="378"/>
    </location>
</feature>
<dbReference type="Pfam" id="PF08530">
    <property type="entry name" value="PepX_C"/>
    <property type="match status" value="1"/>
</dbReference>
<protein>
    <recommendedName>
        <fullName evidence="9">Xaa-Pro dipeptidyl-peptidase</fullName>
        <ecNumber evidence="9">3.4.14.11</ecNumber>
    </recommendedName>
    <alternativeName>
        <fullName evidence="9">X-Pro dipeptidyl-peptidase</fullName>
    </alternativeName>
    <alternativeName>
        <fullName evidence="9">X-prolyl-dipeptidyl aminopeptidase</fullName>
        <shortName evidence="9">X-PDAP</shortName>
    </alternativeName>
</protein>
<dbReference type="PATRIC" id="fig|1423815.3.peg.558"/>
<dbReference type="InterPro" id="IPR008979">
    <property type="entry name" value="Galactose-bd-like_sf"/>
</dbReference>
<comment type="subcellular location">
    <subcellularLocation>
        <location evidence="9">Cytoplasm</location>
    </subcellularLocation>
</comment>
<dbReference type="SMART" id="SM00939">
    <property type="entry name" value="PepX_C"/>
    <property type="match status" value="1"/>
</dbReference>
<accession>A0A0R1SI68</accession>
<dbReference type="GO" id="GO:0005737">
    <property type="term" value="C:cytoplasm"/>
    <property type="evidence" value="ECO:0007669"/>
    <property type="project" value="UniProtKB-SubCell"/>
</dbReference>
<keyword evidence="7 9" id="KW-0378">Hydrolase</keyword>
<dbReference type="InterPro" id="IPR013736">
    <property type="entry name" value="Xaa-Pro_dipept_C"/>
</dbReference>
<comment type="catalytic activity">
    <reaction evidence="1 9">
        <text>Hydrolyzes Xaa-Pro-|- bonds to release unblocked, N-terminal dipeptides from substrates including Ala-Pro-|-p-nitroanilide and (sequentially) Tyr-Pro-|-Phe-Pro-|-Gly-Pro-|-Ile.</text>
        <dbReference type="EC" id="3.4.14.11"/>
    </reaction>
</comment>
<evidence type="ECO:0000256" key="7">
    <source>
        <dbReference type="ARBA" id="ARBA00022801"/>
    </source>
</evidence>
<dbReference type="InterPro" id="IPR015251">
    <property type="entry name" value="PepX_N_dom"/>
</dbReference>
<dbReference type="GO" id="GO:0006508">
    <property type="term" value="P:proteolysis"/>
    <property type="evidence" value="ECO:0007669"/>
    <property type="project" value="UniProtKB-KW"/>
</dbReference>
<keyword evidence="9" id="KW-0963">Cytoplasm</keyword>
<dbReference type="Proteomes" id="UP000051647">
    <property type="component" value="Unassembled WGS sequence"/>
</dbReference>
<keyword evidence="8 9" id="KW-0720">Serine protease</keyword>
<comment type="caution">
    <text evidence="12">The sequence shown here is derived from an EMBL/GenBank/DDBJ whole genome shotgun (WGS) entry which is preliminary data.</text>
</comment>